<dbReference type="Proteomes" id="UP000464314">
    <property type="component" value="Chromosome"/>
</dbReference>
<name>A0A6P1TJZ8_9FIRM</name>
<evidence type="ECO:0000313" key="2">
    <source>
        <dbReference type="Proteomes" id="UP000464314"/>
    </source>
</evidence>
<organism evidence="1 2">
    <name type="scientific">Anaerocolumna sedimenticola</name>
    <dbReference type="NCBI Taxonomy" id="2696063"/>
    <lineage>
        <taxon>Bacteria</taxon>
        <taxon>Bacillati</taxon>
        <taxon>Bacillota</taxon>
        <taxon>Clostridia</taxon>
        <taxon>Lachnospirales</taxon>
        <taxon>Lachnospiraceae</taxon>
        <taxon>Anaerocolumna</taxon>
    </lineage>
</organism>
<evidence type="ECO:0000313" key="1">
    <source>
        <dbReference type="EMBL" id="QHQ60617.1"/>
    </source>
</evidence>
<sequence>MKNSRPYVSVKKDNNLEELINALDKNMDKIKAFDQIAGIMLDGGMSRGYADYLSEIDVVIFLHKDAYENYNLKKTPIALGITMLDGYLYDVKTVNYEEELKRDYDSTTLWDLSYAKIIYDNNGELKSLFEMKLKKESEVSQAERLMFDVWWNYRLAGDIWIHREDILQGHYCFNNAVKPLISSLFIANKEYIPHDKWLIHMSRTLEWKPLNYDRLLKDIFSTGDMSLESLYKRQESIESLWNSIDIQLCRMIDFNNGLKLMHRGAYQILKRAVDKGIFTIEEWNKFSSIANLNFEPLFSISEIKDGKVILNKDKMNALGENDMYFWFLDIVKAIRQGDLINNKD</sequence>
<protein>
    <submittedName>
        <fullName evidence="1">DUF4037 domain-containing protein</fullName>
    </submittedName>
</protein>
<dbReference type="RefSeq" id="WP_161837451.1">
    <property type="nucleotide sequence ID" value="NZ_CP048000.1"/>
</dbReference>
<dbReference type="EMBL" id="CP048000">
    <property type="protein sequence ID" value="QHQ60617.1"/>
    <property type="molecule type" value="Genomic_DNA"/>
</dbReference>
<dbReference type="KEGG" id="anr:Ana3638_07400"/>
<gene>
    <name evidence="1" type="ORF">Ana3638_07400</name>
</gene>
<reference evidence="1 2" key="1">
    <citation type="submission" date="2020-01" db="EMBL/GenBank/DDBJ databases">
        <title>Genome analysis of Anaerocolumna sp. CBA3638.</title>
        <authorList>
            <person name="Kim J."/>
            <person name="Roh S.W."/>
        </authorList>
    </citation>
    <scope>NUCLEOTIDE SEQUENCE [LARGE SCALE GENOMIC DNA]</scope>
    <source>
        <strain evidence="1 2">CBA3638</strain>
    </source>
</reference>
<proteinExistence type="predicted"/>
<dbReference type="InterPro" id="IPR043519">
    <property type="entry name" value="NT_sf"/>
</dbReference>
<accession>A0A6P1TJZ8</accession>
<dbReference type="SUPFAM" id="SSF81301">
    <property type="entry name" value="Nucleotidyltransferase"/>
    <property type="match status" value="1"/>
</dbReference>
<dbReference type="AlphaFoldDB" id="A0A6P1TJZ8"/>
<keyword evidence="2" id="KW-1185">Reference proteome</keyword>